<sequence length="59" mass="6956">MSSRISRNDWYESSISGALCLRDFSIFFDIDTDEFMPSLMSSNMKTWQTKMVDKFIECI</sequence>
<keyword evidence="2" id="KW-1185">Reference proteome</keyword>
<dbReference type="KEGG" id="nue:C5F50_07240"/>
<gene>
    <name evidence="1" type="ORF">C5F50_07240</name>
</gene>
<organism evidence="1 2">
    <name type="scientific">Nitrosopumilus ureiphilus</name>
    <dbReference type="NCBI Taxonomy" id="1470067"/>
    <lineage>
        <taxon>Archaea</taxon>
        <taxon>Nitrososphaerota</taxon>
        <taxon>Nitrososphaeria</taxon>
        <taxon>Nitrosopumilales</taxon>
        <taxon>Nitrosopumilaceae</taxon>
        <taxon>Nitrosopumilus</taxon>
    </lineage>
</organism>
<dbReference type="AlphaFoldDB" id="A0A7D5M882"/>
<accession>A0A7D5M882</accession>
<proteinExistence type="predicted"/>
<dbReference type="Proteomes" id="UP000509478">
    <property type="component" value="Chromosome"/>
</dbReference>
<evidence type="ECO:0000313" key="1">
    <source>
        <dbReference type="EMBL" id="QLH06890.1"/>
    </source>
</evidence>
<dbReference type="EMBL" id="CP026995">
    <property type="protein sequence ID" value="QLH06890.1"/>
    <property type="molecule type" value="Genomic_DNA"/>
</dbReference>
<reference evidence="1 2" key="1">
    <citation type="submission" date="2018-02" db="EMBL/GenBank/DDBJ databases">
        <title>Complete genome of Nitrosopumilus ureaphilus PS0.</title>
        <authorList>
            <person name="Qin W."/>
            <person name="Zheng Y."/>
            <person name="Stahl D.A."/>
        </authorList>
    </citation>
    <scope>NUCLEOTIDE SEQUENCE [LARGE SCALE GENOMIC DNA]</scope>
    <source>
        <strain evidence="1 2">PS0</strain>
    </source>
</reference>
<protein>
    <submittedName>
        <fullName evidence="1">Uncharacterized protein</fullName>
    </submittedName>
</protein>
<evidence type="ECO:0000313" key="2">
    <source>
        <dbReference type="Proteomes" id="UP000509478"/>
    </source>
</evidence>
<name>A0A7D5M882_9ARCH</name>